<evidence type="ECO:0000313" key="3">
    <source>
        <dbReference type="Proteomes" id="UP001596445"/>
    </source>
</evidence>
<evidence type="ECO:0000256" key="1">
    <source>
        <dbReference type="SAM" id="MobiDB-lite"/>
    </source>
</evidence>
<feature type="region of interest" description="Disordered" evidence="1">
    <location>
        <begin position="275"/>
        <end position="321"/>
    </location>
</feature>
<keyword evidence="3" id="KW-1185">Reference proteome</keyword>
<gene>
    <name evidence="2" type="ORF">ACFQQG_02355</name>
</gene>
<protein>
    <submittedName>
        <fullName evidence="2">Uncharacterized protein</fullName>
    </submittedName>
</protein>
<comment type="caution">
    <text evidence="2">The sequence shown here is derived from an EMBL/GenBank/DDBJ whole genome shotgun (WGS) entry which is preliminary data.</text>
</comment>
<accession>A0ABD5VVJ6</accession>
<feature type="compositionally biased region" description="Acidic residues" evidence="1">
    <location>
        <begin position="281"/>
        <end position="300"/>
    </location>
</feature>
<dbReference type="Proteomes" id="UP001596445">
    <property type="component" value="Unassembled WGS sequence"/>
</dbReference>
<proteinExistence type="predicted"/>
<sequence>MAGKFARFLEEEIKGETILIAVPKDEADDTVTIKSNWLKGNNGLEDAVRSILQDRLVDKQEIINGDSAVLRRDAIIESLRTSNMGQMSTITDDDTAEALLEYFISEEVFSTNEDGVVVLHDPHQFEGLPSTTVKYRSRCWAANIESYIDFFNSIDQMIDGIYQGYKQRYVNRSSLTGSSTGYDDQLPRFIKRFKAAKGVNETRSSEMQKQVIKGINDIEKESLTTTIQDISELIKLYDSFEPILDPERFATDCESYEQLIKETNDVILDDLVTDPPLPVEELGDAEELSEAVDQMFEELGDPNSPIEDGSKSDDSGDLRLE</sequence>
<dbReference type="AlphaFoldDB" id="A0ABD5VVJ6"/>
<feature type="compositionally biased region" description="Basic and acidic residues" evidence="1">
    <location>
        <begin position="308"/>
        <end position="321"/>
    </location>
</feature>
<organism evidence="2 3">
    <name type="scientific">Halovenus salina</name>
    <dbReference type="NCBI Taxonomy" id="1510225"/>
    <lineage>
        <taxon>Archaea</taxon>
        <taxon>Methanobacteriati</taxon>
        <taxon>Methanobacteriota</taxon>
        <taxon>Stenosarchaea group</taxon>
        <taxon>Halobacteria</taxon>
        <taxon>Halobacteriales</taxon>
        <taxon>Haloarculaceae</taxon>
        <taxon>Halovenus</taxon>
    </lineage>
</organism>
<dbReference type="RefSeq" id="WP_267162957.1">
    <property type="nucleotide sequence ID" value="NZ_CP112972.1"/>
</dbReference>
<evidence type="ECO:0000313" key="2">
    <source>
        <dbReference type="EMBL" id="MFC7057230.1"/>
    </source>
</evidence>
<reference evidence="2 3" key="1">
    <citation type="journal article" date="2019" name="Int. J. Syst. Evol. Microbiol.">
        <title>The Global Catalogue of Microorganisms (GCM) 10K type strain sequencing project: providing services to taxonomists for standard genome sequencing and annotation.</title>
        <authorList>
            <consortium name="The Broad Institute Genomics Platform"/>
            <consortium name="The Broad Institute Genome Sequencing Center for Infectious Disease"/>
            <person name="Wu L."/>
            <person name="Ma J."/>
        </authorList>
    </citation>
    <scope>NUCLEOTIDE SEQUENCE [LARGE SCALE GENOMIC DNA]</scope>
    <source>
        <strain evidence="2 3">JCM 30072</strain>
    </source>
</reference>
<dbReference type="GeneID" id="76629056"/>
<dbReference type="EMBL" id="JBHSZI010000001">
    <property type="protein sequence ID" value="MFC7057230.1"/>
    <property type="molecule type" value="Genomic_DNA"/>
</dbReference>
<name>A0ABD5VVJ6_9EURY</name>